<proteinExistence type="predicted"/>
<organism evidence="3 4">
    <name type="scientific">Paraflavisolibacter caeni</name>
    <dbReference type="NCBI Taxonomy" id="2982496"/>
    <lineage>
        <taxon>Bacteria</taxon>
        <taxon>Pseudomonadati</taxon>
        <taxon>Bacteroidota</taxon>
        <taxon>Chitinophagia</taxon>
        <taxon>Chitinophagales</taxon>
        <taxon>Chitinophagaceae</taxon>
        <taxon>Paraflavisolibacter</taxon>
    </lineage>
</organism>
<keyword evidence="1" id="KW-0328">Glycosyltransferase</keyword>
<reference evidence="3" key="2">
    <citation type="submission" date="2023-04" db="EMBL/GenBank/DDBJ databases">
        <title>Paracnuella aquatica gen. nov., sp. nov., a member of the family Chitinophagaceae isolated from a hot spring.</title>
        <authorList>
            <person name="Wang C."/>
        </authorList>
    </citation>
    <scope>NUCLEOTIDE SEQUENCE</scope>
    <source>
        <strain evidence="3">LB-8</strain>
    </source>
</reference>
<dbReference type="NCBIfam" id="TIGR00696">
    <property type="entry name" value="wecG_tagA_cpsF"/>
    <property type="match status" value="1"/>
</dbReference>
<dbReference type="PANTHER" id="PTHR34136:SF1">
    <property type="entry name" value="UDP-N-ACETYL-D-MANNOSAMINURONIC ACID TRANSFERASE"/>
    <property type="match status" value="1"/>
</dbReference>
<evidence type="ECO:0000256" key="2">
    <source>
        <dbReference type="ARBA" id="ARBA00022679"/>
    </source>
</evidence>
<dbReference type="PANTHER" id="PTHR34136">
    <property type="match status" value="1"/>
</dbReference>
<protein>
    <submittedName>
        <fullName evidence="3">WecB/TagA/CpsF family glycosyltransferase</fullName>
    </submittedName>
</protein>
<dbReference type="EMBL" id="JAOTIF010000015">
    <property type="protein sequence ID" value="MCU7550845.1"/>
    <property type="molecule type" value="Genomic_DNA"/>
</dbReference>
<keyword evidence="4" id="KW-1185">Reference proteome</keyword>
<dbReference type="RefSeq" id="WP_279298282.1">
    <property type="nucleotide sequence ID" value="NZ_JAOTIF010000015.1"/>
</dbReference>
<keyword evidence="2" id="KW-0808">Transferase</keyword>
<name>A0A9X2XXE4_9BACT</name>
<gene>
    <name evidence="3" type="ORF">OCK74_17125</name>
</gene>
<reference evidence="3" key="1">
    <citation type="submission" date="2022-09" db="EMBL/GenBank/DDBJ databases">
        <authorList>
            <person name="Yuan C."/>
            <person name="Ke Z."/>
        </authorList>
    </citation>
    <scope>NUCLEOTIDE SEQUENCE</scope>
    <source>
        <strain evidence="3">LB-8</strain>
    </source>
</reference>
<evidence type="ECO:0000313" key="4">
    <source>
        <dbReference type="Proteomes" id="UP001155483"/>
    </source>
</evidence>
<dbReference type="Pfam" id="PF03808">
    <property type="entry name" value="Glyco_tran_WecG"/>
    <property type="match status" value="1"/>
</dbReference>
<evidence type="ECO:0000313" key="3">
    <source>
        <dbReference type="EMBL" id="MCU7550845.1"/>
    </source>
</evidence>
<dbReference type="InterPro" id="IPR004629">
    <property type="entry name" value="WecG_TagA_CpsF"/>
</dbReference>
<dbReference type="AlphaFoldDB" id="A0A9X2XXE4"/>
<accession>A0A9X2XXE4</accession>
<sequence>MKDRVYVLGTPVHNLTMQETINLVDDAIAGNQHIHHSVVNAGKIVAMHENMELRESVINADIINADGQAVIWISKIFGQPLKERVTGIDLMGKVVELAHRKNYKIFLLGAQEEVLQKVIEKFSRQYSPEIIAGYRNGYFRKEDEQEVVQQIADSKANILFVAISSPVKENLLYQNRDVLRNVNFIMGVGGSFDVVSGIVKRAPLWMQGLGLEWFFRVLQEPRRMFKRYLIGNLKFIALVFRYILNDYKFEPLAKNTTNGQLEMEVVTSAVAEPKNKKTRRNNLTKIVD</sequence>
<dbReference type="Proteomes" id="UP001155483">
    <property type="component" value="Unassembled WGS sequence"/>
</dbReference>
<evidence type="ECO:0000256" key="1">
    <source>
        <dbReference type="ARBA" id="ARBA00022676"/>
    </source>
</evidence>
<dbReference type="GO" id="GO:0016758">
    <property type="term" value="F:hexosyltransferase activity"/>
    <property type="evidence" value="ECO:0007669"/>
    <property type="project" value="TreeGrafter"/>
</dbReference>
<dbReference type="CDD" id="cd06533">
    <property type="entry name" value="Glyco_transf_WecG_TagA"/>
    <property type="match status" value="1"/>
</dbReference>
<comment type="caution">
    <text evidence="3">The sequence shown here is derived from an EMBL/GenBank/DDBJ whole genome shotgun (WGS) entry which is preliminary data.</text>
</comment>